<evidence type="ECO:0000313" key="2">
    <source>
        <dbReference type="Proteomes" id="UP000789572"/>
    </source>
</evidence>
<gene>
    <name evidence="1" type="ORF">POCULU_LOCUS6282</name>
</gene>
<proteinExistence type="predicted"/>
<dbReference type="OrthoDB" id="10317550at2759"/>
<organism evidence="1 2">
    <name type="scientific">Paraglomus occultum</name>
    <dbReference type="NCBI Taxonomy" id="144539"/>
    <lineage>
        <taxon>Eukaryota</taxon>
        <taxon>Fungi</taxon>
        <taxon>Fungi incertae sedis</taxon>
        <taxon>Mucoromycota</taxon>
        <taxon>Glomeromycotina</taxon>
        <taxon>Glomeromycetes</taxon>
        <taxon>Paraglomerales</taxon>
        <taxon>Paraglomeraceae</taxon>
        <taxon>Paraglomus</taxon>
    </lineage>
</organism>
<dbReference type="EMBL" id="CAJVPJ010001127">
    <property type="protein sequence ID" value="CAG8576842.1"/>
    <property type="molecule type" value="Genomic_DNA"/>
</dbReference>
<comment type="caution">
    <text evidence="1">The sequence shown here is derived from an EMBL/GenBank/DDBJ whole genome shotgun (WGS) entry which is preliminary data.</text>
</comment>
<protein>
    <submittedName>
        <fullName evidence="1">3493_t:CDS:1</fullName>
    </submittedName>
</protein>
<evidence type="ECO:0000313" key="1">
    <source>
        <dbReference type="EMBL" id="CAG8576842.1"/>
    </source>
</evidence>
<dbReference type="Proteomes" id="UP000789572">
    <property type="component" value="Unassembled WGS sequence"/>
</dbReference>
<sequence>MSIWDRAFGNDARSRQLNQLIDQIDEKKRNAENEFSGPYNTIYHHYTSILDSYNNILNAMVRAEPKKIQLAQFVKTTSLRYSPNSPLATQIVSMSVHTLSTGFTFALFKYPSDKVIYKSITLGKAVAVMALLAFVTDVITGIVDAATARDQLNDLIARAQNGNVEIDNYMESLNTNEDQLITEINELIIKTDFFTNVSHLMPQGLLYPDRQKSELDREDVYVKIRAAMLECEKLFIGIRDFKQGVREMLNDGLSANLIAKYLNKDINFITTYLMLTHVEDGKTDQQIMDLLNLSLLDVQIGRLGTIVFEHPEWSVKQILANSGYSGKQLEDIAGELQLNLTNQIADAKDLVKKTETSTATFTTPTQDFPLFLWSSNDYNGFSGRSTKNEPTKWADVRAVKEAGQNTYEMTQYYRSFKLFLGQKLLFYSLPKTASVLDTPAPADAKTISNVTDVPDISAWIVTQPDLTSYLKFKLNPDV</sequence>
<keyword evidence="2" id="KW-1185">Reference proteome</keyword>
<accession>A0A9N9BUF3</accession>
<feature type="non-terminal residue" evidence="1">
    <location>
        <position position="1"/>
    </location>
</feature>
<name>A0A9N9BUF3_9GLOM</name>
<dbReference type="AlphaFoldDB" id="A0A9N9BUF3"/>
<reference evidence="1" key="1">
    <citation type="submission" date="2021-06" db="EMBL/GenBank/DDBJ databases">
        <authorList>
            <person name="Kallberg Y."/>
            <person name="Tangrot J."/>
            <person name="Rosling A."/>
        </authorList>
    </citation>
    <scope>NUCLEOTIDE SEQUENCE</scope>
    <source>
        <strain evidence="1">IA702</strain>
    </source>
</reference>